<dbReference type="GO" id="GO:0004930">
    <property type="term" value="F:G protein-coupled receptor activity"/>
    <property type="evidence" value="ECO:0007669"/>
    <property type="project" value="UniProtKB-KW"/>
</dbReference>
<dbReference type="PROSITE" id="PS00237">
    <property type="entry name" value="G_PROTEIN_RECEP_F1_1"/>
    <property type="match status" value="1"/>
</dbReference>
<feature type="transmembrane region" description="Helical" evidence="9">
    <location>
        <begin position="238"/>
        <end position="262"/>
    </location>
</feature>
<evidence type="ECO:0000313" key="12">
    <source>
        <dbReference type="Proteomes" id="UP001163046"/>
    </source>
</evidence>
<evidence type="ECO:0000256" key="3">
    <source>
        <dbReference type="ARBA" id="ARBA00022989"/>
    </source>
</evidence>
<keyword evidence="5 9" id="KW-0472">Membrane</keyword>
<name>A0A9W9YF31_9CNID</name>
<sequence>MESNTTNDSAKVELKEDNGSEIQVIQLSLYVMVTVVGSLGNLLVCLAIYLQKKRKPNEFFILNLALTDLGASIFSIPLDLTELLTGKFLLGPLMCHIVYPIQTMLMGTSVLTLLCLSTERHRAIVTPLKPRIQVKTAFVMISATWLVSVAAVVPYASILHLEGEQCLEKWPREMYVKSFTMSMFLLLYFFPLVVITANYVRVMQKLFCEMKRLQNLFSGRNQSSCKHAKKRAEQNIKVVKVFVTAVVIFAICLLPNHVLWLWHDFGEGKHFKYFNEVVIFCNIMVYINSAINPFIFGKIRLKNCCNGTYNKRRRHGSSLTSRLSSVAPKFYLRVREMSEIMCRTSFLKRVQNEGQVEEKEEAV</sequence>
<feature type="transmembrane region" description="Helical" evidence="9">
    <location>
        <begin position="277"/>
        <end position="296"/>
    </location>
</feature>
<evidence type="ECO:0000256" key="5">
    <source>
        <dbReference type="ARBA" id="ARBA00023136"/>
    </source>
</evidence>
<dbReference type="OrthoDB" id="10053194at2759"/>
<dbReference type="PROSITE" id="PS50262">
    <property type="entry name" value="G_PROTEIN_RECEP_F1_2"/>
    <property type="match status" value="1"/>
</dbReference>
<reference evidence="11" key="1">
    <citation type="submission" date="2023-01" db="EMBL/GenBank/DDBJ databases">
        <title>Genome assembly of the deep-sea coral Lophelia pertusa.</title>
        <authorList>
            <person name="Herrera S."/>
            <person name="Cordes E."/>
        </authorList>
    </citation>
    <scope>NUCLEOTIDE SEQUENCE</scope>
    <source>
        <strain evidence="11">USNM1676648</strain>
        <tissue evidence="11">Polyp</tissue>
    </source>
</reference>
<evidence type="ECO:0000256" key="2">
    <source>
        <dbReference type="ARBA" id="ARBA00022692"/>
    </source>
</evidence>
<proteinExistence type="inferred from homology"/>
<dbReference type="PRINTS" id="PR00237">
    <property type="entry name" value="GPCRRHODOPSN"/>
</dbReference>
<keyword evidence="3 9" id="KW-1133">Transmembrane helix</keyword>
<dbReference type="Pfam" id="PF00001">
    <property type="entry name" value="7tm_1"/>
    <property type="match status" value="1"/>
</dbReference>
<dbReference type="Gene3D" id="1.20.1070.10">
    <property type="entry name" value="Rhodopsin 7-helix transmembrane proteins"/>
    <property type="match status" value="1"/>
</dbReference>
<keyword evidence="2 8" id="KW-0812">Transmembrane</keyword>
<feature type="transmembrane region" description="Helical" evidence="9">
    <location>
        <begin position="59"/>
        <end position="77"/>
    </location>
</feature>
<feature type="transmembrane region" description="Helical" evidence="9">
    <location>
        <begin position="137"/>
        <end position="159"/>
    </location>
</feature>
<evidence type="ECO:0000256" key="9">
    <source>
        <dbReference type="SAM" id="Phobius"/>
    </source>
</evidence>
<organism evidence="11 12">
    <name type="scientific">Desmophyllum pertusum</name>
    <dbReference type="NCBI Taxonomy" id="174260"/>
    <lineage>
        <taxon>Eukaryota</taxon>
        <taxon>Metazoa</taxon>
        <taxon>Cnidaria</taxon>
        <taxon>Anthozoa</taxon>
        <taxon>Hexacorallia</taxon>
        <taxon>Scleractinia</taxon>
        <taxon>Caryophylliina</taxon>
        <taxon>Caryophylliidae</taxon>
        <taxon>Desmophyllum</taxon>
    </lineage>
</organism>
<accession>A0A9W9YF31</accession>
<protein>
    <recommendedName>
        <fullName evidence="10">G-protein coupled receptors family 1 profile domain-containing protein</fullName>
    </recommendedName>
</protein>
<evidence type="ECO:0000256" key="7">
    <source>
        <dbReference type="ARBA" id="ARBA00023224"/>
    </source>
</evidence>
<feature type="transmembrane region" description="Helical" evidence="9">
    <location>
        <begin position="27"/>
        <end position="50"/>
    </location>
</feature>
<dbReference type="CDD" id="cd00637">
    <property type="entry name" value="7tm_classA_rhodopsin-like"/>
    <property type="match status" value="1"/>
</dbReference>
<gene>
    <name evidence="11" type="ORF">OS493_008074</name>
</gene>
<dbReference type="PANTHER" id="PTHR45695:SF9">
    <property type="entry name" value="LEUCOKININ RECEPTOR"/>
    <property type="match status" value="1"/>
</dbReference>
<evidence type="ECO:0000259" key="10">
    <source>
        <dbReference type="PROSITE" id="PS50262"/>
    </source>
</evidence>
<keyword evidence="12" id="KW-1185">Reference proteome</keyword>
<dbReference type="InterPro" id="IPR000276">
    <property type="entry name" value="GPCR_Rhodpsn"/>
</dbReference>
<dbReference type="AlphaFoldDB" id="A0A9W9YF31"/>
<feature type="transmembrane region" description="Helical" evidence="9">
    <location>
        <begin position="97"/>
        <end position="116"/>
    </location>
</feature>
<evidence type="ECO:0000256" key="1">
    <source>
        <dbReference type="ARBA" id="ARBA00004141"/>
    </source>
</evidence>
<evidence type="ECO:0000256" key="6">
    <source>
        <dbReference type="ARBA" id="ARBA00023170"/>
    </source>
</evidence>
<evidence type="ECO:0000256" key="8">
    <source>
        <dbReference type="RuleBase" id="RU000688"/>
    </source>
</evidence>
<keyword evidence="7 8" id="KW-0807">Transducer</keyword>
<evidence type="ECO:0000256" key="4">
    <source>
        <dbReference type="ARBA" id="ARBA00023040"/>
    </source>
</evidence>
<comment type="similarity">
    <text evidence="8">Belongs to the G-protein coupled receptor 1 family.</text>
</comment>
<comment type="subcellular location">
    <subcellularLocation>
        <location evidence="1">Membrane</location>
        <topology evidence="1">Multi-pass membrane protein</topology>
    </subcellularLocation>
</comment>
<feature type="domain" description="G-protein coupled receptors family 1 profile" evidence="10">
    <location>
        <begin position="40"/>
        <end position="296"/>
    </location>
</feature>
<dbReference type="GO" id="GO:0005886">
    <property type="term" value="C:plasma membrane"/>
    <property type="evidence" value="ECO:0007669"/>
    <property type="project" value="TreeGrafter"/>
</dbReference>
<keyword evidence="6 8" id="KW-0675">Receptor</keyword>
<dbReference type="Proteomes" id="UP001163046">
    <property type="component" value="Unassembled WGS sequence"/>
</dbReference>
<dbReference type="InterPro" id="IPR017452">
    <property type="entry name" value="GPCR_Rhodpsn_7TM"/>
</dbReference>
<feature type="transmembrane region" description="Helical" evidence="9">
    <location>
        <begin position="179"/>
        <end position="202"/>
    </location>
</feature>
<keyword evidence="4 8" id="KW-0297">G-protein coupled receptor</keyword>
<dbReference type="EMBL" id="MU827780">
    <property type="protein sequence ID" value="KAJ7337915.1"/>
    <property type="molecule type" value="Genomic_DNA"/>
</dbReference>
<dbReference type="SUPFAM" id="SSF81321">
    <property type="entry name" value="Family A G protein-coupled receptor-like"/>
    <property type="match status" value="1"/>
</dbReference>
<evidence type="ECO:0000313" key="11">
    <source>
        <dbReference type="EMBL" id="KAJ7337915.1"/>
    </source>
</evidence>
<comment type="caution">
    <text evidence="11">The sequence shown here is derived from an EMBL/GenBank/DDBJ whole genome shotgun (WGS) entry which is preliminary data.</text>
</comment>
<dbReference type="PANTHER" id="PTHR45695">
    <property type="entry name" value="LEUCOKININ RECEPTOR-RELATED"/>
    <property type="match status" value="1"/>
</dbReference>